<comment type="cofactor">
    <cofactor evidence="1">
        <name>Ca(2+)</name>
        <dbReference type="ChEBI" id="CHEBI:29108"/>
    </cofactor>
</comment>
<dbReference type="RefSeq" id="WP_245129574.1">
    <property type="nucleotide sequence ID" value="NZ_JALJEJ010000003.1"/>
</dbReference>
<gene>
    <name evidence="10" type="ORF">MUY27_08475</name>
</gene>
<comment type="caution">
    <text evidence="10">The sequence shown here is derived from an EMBL/GenBank/DDBJ whole genome shotgun (WGS) entry which is preliminary data.</text>
</comment>
<keyword evidence="3 10" id="KW-0378">Hydrolase</keyword>
<feature type="signal peptide" evidence="6">
    <location>
        <begin position="1"/>
        <end position="22"/>
    </location>
</feature>
<dbReference type="PANTHER" id="PTHR35803:SF2">
    <property type="entry name" value="RETAINING ALPHA-GALACTOSIDASE"/>
    <property type="match status" value="1"/>
</dbReference>
<reference evidence="10" key="1">
    <citation type="submission" date="2022-04" db="EMBL/GenBank/DDBJ databases">
        <title>Mucilaginibacter sp. RS28 isolated from freshwater.</title>
        <authorList>
            <person name="Ko S.-R."/>
        </authorList>
    </citation>
    <scope>NUCLEOTIDE SEQUENCE</scope>
    <source>
        <strain evidence="10">RS28</strain>
    </source>
</reference>
<feature type="domain" description="Glycosyl-hydrolase 97 C-terminal oligomerisation" evidence="9">
    <location>
        <begin position="551"/>
        <end position="647"/>
    </location>
</feature>
<keyword evidence="5" id="KW-0326">Glycosidase</keyword>
<dbReference type="Proteomes" id="UP001139450">
    <property type="component" value="Unassembled WGS sequence"/>
</dbReference>
<dbReference type="Pfam" id="PF10566">
    <property type="entry name" value="Glyco_hydro_97"/>
    <property type="match status" value="1"/>
</dbReference>
<dbReference type="Gene3D" id="3.20.20.70">
    <property type="entry name" value="Aldolase class I"/>
    <property type="match status" value="1"/>
</dbReference>
<dbReference type="GO" id="GO:0016798">
    <property type="term" value="F:hydrolase activity, acting on glycosyl bonds"/>
    <property type="evidence" value="ECO:0007669"/>
    <property type="project" value="UniProtKB-KW"/>
</dbReference>
<proteinExistence type="predicted"/>
<evidence type="ECO:0000256" key="5">
    <source>
        <dbReference type="ARBA" id="ARBA00023295"/>
    </source>
</evidence>
<dbReference type="GO" id="GO:0030246">
    <property type="term" value="F:carbohydrate binding"/>
    <property type="evidence" value="ECO:0007669"/>
    <property type="project" value="InterPro"/>
</dbReference>
<dbReference type="Pfam" id="PF14508">
    <property type="entry name" value="GH97_N"/>
    <property type="match status" value="1"/>
</dbReference>
<evidence type="ECO:0000259" key="8">
    <source>
        <dbReference type="Pfam" id="PF14508"/>
    </source>
</evidence>
<dbReference type="InterPro" id="IPR013780">
    <property type="entry name" value="Glyco_hydro_b"/>
</dbReference>
<dbReference type="InterPro" id="IPR019563">
    <property type="entry name" value="GH97_catalytic"/>
</dbReference>
<feature type="domain" description="Glycosyl-hydrolase 97 N-terminal" evidence="8">
    <location>
        <begin position="28"/>
        <end position="282"/>
    </location>
</feature>
<dbReference type="EMBL" id="JALJEJ010000003">
    <property type="protein sequence ID" value="MCJ8209742.1"/>
    <property type="molecule type" value="Genomic_DNA"/>
</dbReference>
<comment type="subunit">
    <text evidence="2">Monomer.</text>
</comment>
<organism evidence="10 11">
    <name type="scientific">Mucilaginibacter straminoryzae</name>
    <dbReference type="NCBI Taxonomy" id="2932774"/>
    <lineage>
        <taxon>Bacteria</taxon>
        <taxon>Pseudomonadati</taxon>
        <taxon>Bacteroidota</taxon>
        <taxon>Sphingobacteriia</taxon>
        <taxon>Sphingobacteriales</taxon>
        <taxon>Sphingobacteriaceae</taxon>
        <taxon>Mucilaginibacter</taxon>
    </lineage>
</organism>
<sequence length="650" mass="74429">MNLIKKLALAGCLTCAAFTSIAQKKYDVQSPDKKLKVQVTIADSIYYEVWKDGKAIISRSAIYFKTDQNTEGWKVNKVNQASNSGMLRPVIWQKSSTVEDNYNNLNLVFANQLSMEWRVFNNGLAWRWVSKINKPYHVTDEQATLNLGADAKAWYPQEEQFFSHNERKYIPYKVGEIDQQKLASLPALFESKGIKVLLTEASLFNYAGMWLRGDGNGTIRSTFPHYPKEKRYEGDRDEKVVSRENYIAKVNGAQDFPWRILMVEKEDKKLLNNQLPYLLGKPQATGSDFSWVKPGKVQWDWWHYNNVYDVPFRAGINNDTYKYYIDFAANNGIEYVLLDEGWCDTQDLNKQAKDIDVEELAKYAQRKNVDILLWTSWLVLDKQLDEALPRFEKWGIKGIKVDFMQRDDQDMVNYYEKVAKAAAKHHLMVDFHGAYKPTGWSRTYPNIMTSEGVLGNEISKFANTVTPEHTLTIPFIRMAAGPMDFTPGGMLNVQKGSFSAQPAEPMTLGTRCNQMAMYVMYESPLQMLCDIPTHYIKEPECMQFLKAVPTVWQRTVPLEGKVSEYAVIARQAKNGNWFIGGMTNWTARDMEVSLGFLPNGEYTMHVWKDGPNADRNAKDFQMQTIGVNKNSKINLKMSTGGGYVAIISKK</sequence>
<dbReference type="InterPro" id="IPR013785">
    <property type="entry name" value="Aldolase_TIM"/>
</dbReference>
<dbReference type="InterPro" id="IPR029486">
    <property type="entry name" value="GH97_N"/>
</dbReference>
<evidence type="ECO:0000256" key="2">
    <source>
        <dbReference type="ARBA" id="ARBA00011245"/>
    </source>
</evidence>
<evidence type="ECO:0000259" key="9">
    <source>
        <dbReference type="Pfam" id="PF14509"/>
    </source>
</evidence>
<dbReference type="Pfam" id="PF14509">
    <property type="entry name" value="GH97_C"/>
    <property type="match status" value="1"/>
</dbReference>
<evidence type="ECO:0000313" key="10">
    <source>
        <dbReference type="EMBL" id="MCJ8209742.1"/>
    </source>
</evidence>
<feature type="domain" description="Glycosyl-hydrolase 97 catalytic" evidence="7">
    <location>
        <begin position="301"/>
        <end position="453"/>
    </location>
</feature>
<dbReference type="AlphaFoldDB" id="A0A9X1X1Y3"/>
<dbReference type="InterPro" id="IPR029483">
    <property type="entry name" value="GH97_C"/>
</dbReference>
<evidence type="ECO:0000259" key="7">
    <source>
        <dbReference type="Pfam" id="PF10566"/>
    </source>
</evidence>
<evidence type="ECO:0000256" key="6">
    <source>
        <dbReference type="SAM" id="SignalP"/>
    </source>
</evidence>
<dbReference type="Gene3D" id="2.60.40.1180">
    <property type="entry name" value="Golgi alpha-mannosidase II"/>
    <property type="match status" value="1"/>
</dbReference>
<accession>A0A9X1X1Y3</accession>
<evidence type="ECO:0000256" key="4">
    <source>
        <dbReference type="ARBA" id="ARBA00022837"/>
    </source>
</evidence>
<feature type="chain" id="PRO_5040937477" evidence="6">
    <location>
        <begin position="23"/>
        <end position="650"/>
    </location>
</feature>
<keyword evidence="11" id="KW-1185">Reference proteome</keyword>
<keyword evidence="6" id="KW-0732">Signal</keyword>
<keyword evidence="4" id="KW-0106">Calcium</keyword>
<protein>
    <submittedName>
        <fullName evidence="10">Glycoside hydrolase family 97 protein</fullName>
    </submittedName>
</protein>
<dbReference type="InterPro" id="IPR052720">
    <property type="entry name" value="Glycosyl_hydrolase_97"/>
</dbReference>
<dbReference type="Gene3D" id="2.70.98.10">
    <property type="match status" value="1"/>
</dbReference>
<dbReference type="InterPro" id="IPR017853">
    <property type="entry name" value="GH"/>
</dbReference>
<evidence type="ECO:0000256" key="3">
    <source>
        <dbReference type="ARBA" id="ARBA00022801"/>
    </source>
</evidence>
<evidence type="ECO:0000313" key="11">
    <source>
        <dbReference type="Proteomes" id="UP001139450"/>
    </source>
</evidence>
<name>A0A9X1X1Y3_9SPHI</name>
<dbReference type="InterPro" id="IPR014718">
    <property type="entry name" value="GH-type_carb-bd"/>
</dbReference>
<evidence type="ECO:0000256" key="1">
    <source>
        <dbReference type="ARBA" id="ARBA00001913"/>
    </source>
</evidence>
<dbReference type="PANTHER" id="PTHR35803">
    <property type="entry name" value="GLUCAN 1,4-ALPHA-GLUCOSIDASE SUSB-RELATED"/>
    <property type="match status" value="1"/>
</dbReference>
<dbReference type="SUPFAM" id="SSF51445">
    <property type="entry name" value="(Trans)glycosidases"/>
    <property type="match status" value="1"/>
</dbReference>